<evidence type="ECO:0000313" key="2">
    <source>
        <dbReference type="Proteomes" id="UP000014174"/>
    </source>
</evidence>
<protein>
    <submittedName>
        <fullName evidence="1">Uncharacterized protein</fullName>
    </submittedName>
</protein>
<name>R9H0R9_9SPHI</name>
<dbReference type="Proteomes" id="UP000014174">
    <property type="component" value="Unassembled WGS sequence"/>
</dbReference>
<evidence type="ECO:0000313" key="1">
    <source>
        <dbReference type="EMBL" id="EOR94819.1"/>
    </source>
</evidence>
<dbReference type="EMBL" id="AQPN01000077">
    <property type="protein sequence ID" value="EOR94819.1"/>
    <property type="molecule type" value="Genomic_DNA"/>
</dbReference>
<organism evidence="1 2">
    <name type="scientific">Arcticibacter svalbardensis MN12-7</name>
    <dbReference type="NCBI Taxonomy" id="1150600"/>
    <lineage>
        <taxon>Bacteria</taxon>
        <taxon>Pseudomonadati</taxon>
        <taxon>Bacteroidota</taxon>
        <taxon>Sphingobacteriia</taxon>
        <taxon>Sphingobacteriales</taxon>
        <taxon>Sphingobacteriaceae</taxon>
        <taxon>Arcticibacter</taxon>
    </lineage>
</organism>
<proteinExistence type="predicted"/>
<gene>
    <name evidence="1" type="ORF">ADIARSV_2035</name>
</gene>
<sequence>MSILPKVVRLCWISCLQSSSFDTSHCTAIAFTAYFCSISWAISQSVTYCRAPNTRLAPCRANSSAHDLPIPDEAPVIMTVLFLRFKARFFKLR</sequence>
<comment type="caution">
    <text evidence="1">The sequence shown here is derived from an EMBL/GenBank/DDBJ whole genome shotgun (WGS) entry which is preliminary data.</text>
</comment>
<dbReference type="AlphaFoldDB" id="R9H0R9"/>
<keyword evidence="2" id="KW-1185">Reference proteome</keyword>
<reference evidence="1 2" key="1">
    <citation type="journal article" date="2013" name="Genome Announc.">
        <title>Draft Genome Sequence of Arcticibacter svalbardensis Strain MN12-7T, a Member of the Family Sphingobacteriaceae Isolated from an Arctic Soil Sample.</title>
        <authorList>
            <person name="Shivaji S."/>
            <person name="Ara S."/>
            <person name="Prasad S."/>
            <person name="Manasa B.P."/>
            <person name="Begum Z."/>
            <person name="Singh A."/>
            <person name="Kumar Pinnaka A."/>
        </authorList>
    </citation>
    <scope>NUCLEOTIDE SEQUENCE [LARGE SCALE GENOMIC DNA]</scope>
    <source>
        <strain evidence="1 2">MN12-7</strain>
    </source>
</reference>
<accession>R9H0R9</accession>